<evidence type="ECO:0000313" key="3">
    <source>
        <dbReference type="EMBL" id="WYJ90947.1"/>
    </source>
</evidence>
<dbReference type="EMBL" id="NGMM01000002">
    <property type="protein sequence ID" value="OTP17338.1"/>
    <property type="molecule type" value="Genomic_DNA"/>
</dbReference>
<name>A0A242K980_9ENTE</name>
<evidence type="ECO:0000313" key="4">
    <source>
        <dbReference type="Proteomes" id="UP000195141"/>
    </source>
</evidence>
<dbReference type="OrthoDB" id="2184199at2"/>
<sequence>MKKKLIILAAVLATGGFFGYTGFAGMKTENQIDLSWELDDTKIEKIALIGAEQSIDVTVLETGSEHTRVVLSGKVSEDNEAYLKNTVAKDDSLEITLAELNQFRLMTTANGKEQLKLTVELGKDASYEVLEVNSVVGDVQATIQGSFDGEYHLETNEQGEVKAVPETKKTSKDQVRIDTMGDITVEK</sequence>
<protein>
    <submittedName>
        <fullName evidence="2">Uncharacterized protein</fullName>
    </submittedName>
</protein>
<reference evidence="2" key="1">
    <citation type="submission" date="2017-05" db="EMBL/GenBank/DDBJ databases">
        <title>The Genome Sequence of Enterococcus sp. 9E7_DIV0242.</title>
        <authorList>
            <consortium name="The Broad Institute Genomics Platform"/>
            <consortium name="The Broad Institute Genomic Center for Infectious Diseases"/>
            <person name="Earl A."/>
            <person name="Manson A."/>
            <person name="Schwartman J."/>
            <person name="Gilmore M."/>
            <person name="Abouelleil A."/>
            <person name="Cao P."/>
            <person name="Chapman S."/>
            <person name="Cusick C."/>
            <person name="Shea T."/>
            <person name="Young S."/>
            <person name="Neafsey D."/>
            <person name="Nusbaum C."/>
            <person name="Birren B."/>
        </authorList>
    </citation>
    <scope>NUCLEOTIDE SEQUENCE [LARGE SCALE GENOMIC DNA]</scope>
    <source>
        <strain evidence="2">9E7_DIV0242</strain>
    </source>
</reference>
<keyword evidence="4" id="KW-1185">Reference proteome</keyword>
<dbReference type="Proteomes" id="UP000195141">
    <property type="component" value="Chromosome"/>
</dbReference>
<proteinExistence type="predicted"/>
<dbReference type="RefSeq" id="WP_086348573.1">
    <property type="nucleotide sequence ID" value="NZ_CP147247.1"/>
</dbReference>
<evidence type="ECO:0000256" key="1">
    <source>
        <dbReference type="SAM" id="MobiDB-lite"/>
    </source>
</evidence>
<evidence type="ECO:0000313" key="2">
    <source>
        <dbReference type="EMBL" id="OTP17338.1"/>
    </source>
</evidence>
<dbReference type="EMBL" id="CP147247">
    <property type="protein sequence ID" value="WYJ90947.1"/>
    <property type="molecule type" value="Genomic_DNA"/>
</dbReference>
<dbReference type="AlphaFoldDB" id="A0A242K980"/>
<reference evidence="3" key="2">
    <citation type="submission" date="2017-05" db="EMBL/GenBank/DDBJ databases">
        <authorList>
            <consortium name="The Broad Institute Genomics Platform"/>
            <consortium name="The Broad Institute Genomic Center for Infectious Diseases"/>
            <person name="Earl A."/>
            <person name="Manson A."/>
            <person name="Schwartman J."/>
            <person name="Gilmore M."/>
            <person name="Abouelleil A."/>
            <person name="Cao P."/>
            <person name="Chapman S."/>
            <person name="Cusick C."/>
            <person name="Shea T."/>
            <person name="Young S."/>
            <person name="Neafsey D."/>
            <person name="Nusbaum C."/>
            <person name="Birren B."/>
        </authorList>
    </citation>
    <scope>NUCLEOTIDE SEQUENCE</scope>
    <source>
        <strain evidence="3">9E7_DIV0242</strain>
    </source>
</reference>
<accession>A0A242K980</accession>
<reference evidence="3" key="3">
    <citation type="submission" date="2024-03" db="EMBL/GenBank/DDBJ databases">
        <title>The Genome Sequence of Enterococcus sp. DIV0242b.</title>
        <authorList>
            <consortium name="The Broad Institute Genomics Platform"/>
            <consortium name="The Broad Institute Microbial Omics Core"/>
            <consortium name="The Broad Institute Genomic Center for Infectious Diseases"/>
            <person name="Earl A."/>
            <person name="Manson A."/>
            <person name="Gilmore M."/>
            <person name="Schwartman J."/>
            <person name="Shea T."/>
            <person name="Abouelleil A."/>
            <person name="Cao P."/>
            <person name="Chapman S."/>
            <person name="Cusick C."/>
            <person name="Young S."/>
            <person name="Neafsey D."/>
            <person name="Nusbaum C."/>
            <person name="Birren B."/>
        </authorList>
    </citation>
    <scope>NUCLEOTIDE SEQUENCE</scope>
    <source>
        <strain evidence="3">9E7_DIV0242</strain>
    </source>
</reference>
<organism evidence="2">
    <name type="scientific">Candidatus Enterococcus clewellii</name>
    <dbReference type="NCBI Taxonomy" id="1834193"/>
    <lineage>
        <taxon>Bacteria</taxon>
        <taxon>Bacillati</taxon>
        <taxon>Bacillota</taxon>
        <taxon>Bacilli</taxon>
        <taxon>Lactobacillales</taxon>
        <taxon>Enterococcaceae</taxon>
        <taxon>Enterococcus</taxon>
    </lineage>
</organism>
<gene>
    <name evidence="2" type="ORF">A5888_001476</name>
    <name evidence="3" type="ORF">A5888_002715</name>
</gene>
<feature type="region of interest" description="Disordered" evidence="1">
    <location>
        <begin position="156"/>
        <end position="175"/>
    </location>
</feature>